<sequence length="222" mass="24380">MAYDLEEQEQIDTLKAWWKQYGNLVTWLLIAALSSFAAWTAWNTYQRNQAAQASTLYEEVQRAVGLKDNAKVQGATAALVDKYSGTAYATMAALAAAKSAFDNNDLKVAKTQLTWAIDHAHTKEFKALAKLRLTSILLDEKNFDEAAKVLAGDFPAAFEADVMDKKADVFVAQNKIKEARDMYKNALDKMGDKHAGRQLVQIKLDAIGGAAEVKAAASSEKK</sequence>
<evidence type="ECO:0000256" key="3">
    <source>
        <dbReference type="ARBA" id="ARBA00022475"/>
    </source>
</evidence>
<dbReference type="Pfam" id="PF09976">
    <property type="entry name" value="TPR_21"/>
    <property type="match status" value="1"/>
</dbReference>
<accession>A0ABV6I9D7</accession>
<dbReference type="PANTHER" id="PTHR38035">
    <property type="entry name" value="UPF0070 PROTEIN YFGM"/>
    <property type="match status" value="1"/>
</dbReference>
<evidence type="ECO:0000256" key="6">
    <source>
        <dbReference type="ARBA" id="ARBA00023136"/>
    </source>
</evidence>
<gene>
    <name evidence="10" type="ORF">ACFFJH_01375</name>
</gene>
<dbReference type="Proteomes" id="UP001589844">
    <property type="component" value="Unassembled WGS sequence"/>
</dbReference>
<dbReference type="PANTHER" id="PTHR38035:SF1">
    <property type="entry name" value="ANCILLARY SECYEG TRANSLOCON SUBUNIT"/>
    <property type="match status" value="1"/>
</dbReference>
<evidence type="ECO:0000256" key="2">
    <source>
        <dbReference type="ARBA" id="ARBA00004236"/>
    </source>
</evidence>
<name>A0ABV6I9D7_9BURK</name>
<keyword evidence="11" id="KW-1185">Reference proteome</keyword>
<keyword evidence="3" id="KW-1003">Cell membrane</keyword>
<keyword evidence="6 8" id="KW-0472">Membrane</keyword>
<dbReference type="EMBL" id="JBHLXJ010000002">
    <property type="protein sequence ID" value="MFC0348441.1"/>
    <property type="molecule type" value="Genomic_DNA"/>
</dbReference>
<evidence type="ECO:0000313" key="10">
    <source>
        <dbReference type="EMBL" id="MFC0348441.1"/>
    </source>
</evidence>
<comment type="subcellular location">
    <subcellularLocation>
        <location evidence="2">Cell membrane</location>
    </subcellularLocation>
    <subcellularLocation>
        <location evidence="1">Membrane</location>
        <topology evidence="1">Single-pass membrane protein</topology>
    </subcellularLocation>
</comment>
<dbReference type="InterPro" id="IPR026039">
    <property type="entry name" value="YfgM"/>
</dbReference>
<dbReference type="PIRSF" id="PIRSF006170">
    <property type="entry name" value="YfgM"/>
    <property type="match status" value="1"/>
</dbReference>
<organism evidence="10 11">
    <name type="scientific">Undibacterium danionis</name>
    <dbReference type="NCBI Taxonomy" id="1812100"/>
    <lineage>
        <taxon>Bacteria</taxon>
        <taxon>Pseudomonadati</taxon>
        <taxon>Pseudomonadota</taxon>
        <taxon>Betaproteobacteria</taxon>
        <taxon>Burkholderiales</taxon>
        <taxon>Oxalobacteraceae</taxon>
        <taxon>Undibacterium</taxon>
    </lineage>
</organism>
<keyword evidence="4 8" id="KW-0812">Transmembrane</keyword>
<reference evidence="10 11" key="1">
    <citation type="submission" date="2024-09" db="EMBL/GenBank/DDBJ databases">
        <authorList>
            <person name="Sun Q."/>
            <person name="Mori K."/>
        </authorList>
    </citation>
    <scope>NUCLEOTIDE SEQUENCE [LARGE SCALE GENOMIC DNA]</scope>
    <source>
        <strain evidence="10 11">CCM 8677</strain>
    </source>
</reference>
<evidence type="ECO:0000256" key="4">
    <source>
        <dbReference type="ARBA" id="ARBA00022692"/>
    </source>
</evidence>
<keyword evidence="5 8" id="KW-1133">Transmembrane helix</keyword>
<dbReference type="RefSeq" id="WP_390209497.1">
    <property type="nucleotide sequence ID" value="NZ_JBHLXJ010000002.1"/>
</dbReference>
<dbReference type="InterPro" id="IPR018704">
    <property type="entry name" value="SecYEG/CpoB_TPR"/>
</dbReference>
<proteinExistence type="predicted"/>
<feature type="domain" description="Ancillary SecYEG translocon subunit/Cell division coordinator CpoB TPR" evidence="9">
    <location>
        <begin position="15"/>
        <end position="208"/>
    </location>
</feature>
<evidence type="ECO:0000256" key="7">
    <source>
        <dbReference type="ARBA" id="ARBA00023186"/>
    </source>
</evidence>
<comment type="caution">
    <text evidence="10">The sequence shown here is derived from an EMBL/GenBank/DDBJ whole genome shotgun (WGS) entry which is preliminary data.</text>
</comment>
<feature type="transmembrane region" description="Helical" evidence="8">
    <location>
        <begin position="21"/>
        <end position="42"/>
    </location>
</feature>
<keyword evidence="7" id="KW-0143">Chaperone</keyword>
<evidence type="ECO:0000256" key="1">
    <source>
        <dbReference type="ARBA" id="ARBA00004167"/>
    </source>
</evidence>
<evidence type="ECO:0000256" key="5">
    <source>
        <dbReference type="ARBA" id="ARBA00022989"/>
    </source>
</evidence>
<evidence type="ECO:0000259" key="9">
    <source>
        <dbReference type="Pfam" id="PF09976"/>
    </source>
</evidence>
<evidence type="ECO:0000313" key="11">
    <source>
        <dbReference type="Proteomes" id="UP001589844"/>
    </source>
</evidence>
<evidence type="ECO:0000256" key="8">
    <source>
        <dbReference type="SAM" id="Phobius"/>
    </source>
</evidence>
<protein>
    <submittedName>
        <fullName evidence="10">YfgM family protein</fullName>
    </submittedName>
</protein>